<keyword evidence="2" id="KW-1185">Reference proteome</keyword>
<dbReference type="EMBL" id="SGPK01000050">
    <property type="protein sequence ID" value="THH09874.1"/>
    <property type="molecule type" value="Genomic_DNA"/>
</dbReference>
<organism evidence="1 2">
    <name type="scientific">Phellinidium pouzarii</name>
    <dbReference type="NCBI Taxonomy" id="167371"/>
    <lineage>
        <taxon>Eukaryota</taxon>
        <taxon>Fungi</taxon>
        <taxon>Dikarya</taxon>
        <taxon>Basidiomycota</taxon>
        <taxon>Agaricomycotina</taxon>
        <taxon>Agaricomycetes</taxon>
        <taxon>Hymenochaetales</taxon>
        <taxon>Hymenochaetaceae</taxon>
        <taxon>Phellinidium</taxon>
    </lineage>
</organism>
<dbReference type="Proteomes" id="UP000308199">
    <property type="component" value="Unassembled WGS sequence"/>
</dbReference>
<dbReference type="AlphaFoldDB" id="A0A4S4LDG9"/>
<sequence length="215" mass="22690">MSTRGNSGLIALYNLTDLSVSKAPGDESALSTLAAVRELCLPSDQKRIKVDLLSLTLVSENSNLQSSASESTSSILKFVAELAASARATAVTHACSSVLAGHASESDEYGDVGLWIDAQMHPIKPADDPLKNARAVLIISVELAQDTKLPSVFKGSPEDDDVAYLAEVLAQLEHCFAFSVKLDNKATALHFLLGQMQGDDGCGWVGLLGVGTWSD</sequence>
<name>A0A4S4LDG9_9AGAM</name>
<evidence type="ECO:0000313" key="2">
    <source>
        <dbReference type="Proteomes" id="UP000308199"/>
    </source>
</evidence>
<protein>
    <submittedName>
        <fullName evidence="1">Uncharacterized protein</fullName>
    </submittedName>
</protein>
<evidence type="ECO:0000313" key="1">
    <source>
        <dbReference type="EMBL" id="THH09874.1"/>
    </source>
</evidence>
<reference evidence="1 2" key="1">
    <citation type="submission" date="2019-02" db="EMBL/GenBank/DDBJ databases">
        <title>Genome sequencing of the rare red list fungi Phellinidium pouzarii.</title>
        <authorList>
            <person name="Buettner E."/>
            <person name="Kellner H."/>
        </authorList>
    </citation>
    <scope>NUCLEOTIDE SEQUENCE [LARGE SCALE GENOMIC DNA]</scope>
    <source>
        <strain evidence="1 2">DSM 108285</strain>
    </source>
</reference>
<comment type="caution">
    <text evidence="1">The sequence shown here is derived from an EMBL/GenBank/DDBJ whole genome shotgun (WGS) entry which is preliminary data.</text>
</comment>
<gene>
    <name evidence="1" type="ORF">EW145_g1704</name>
</gene>
<accession>A0A4S4LDG9</accession>
<proteinExistence type="predicted"/>
<dbReference type="OrthoDB" id="10261040at2759"/>